<evidence type="ECO:0008006" key="3">
    <source>
        <dbReference type="Google" id="ProtNLM"/>
    </source>
</evidence>
<reference evidence="1 2" key="1">
    <citation type="submission" date="2023-02" db="EMBL/GenBank/DDBJ databases">
        <title>LHISI_Scaffold_Assembly.</title>
        <authorList>
            <person name="Stuart O.P."/>
            <person name="Cleave R."/>
            <person name="Magrath M.J.L."/>
            <person name="Mikheyev A.S."/>
        </authorList>
    </citation>
    <scope>NUCLEOTIDE SEQUENCE [LARGE SCALE GENOMIC DNA]</scope>
    <source>
        <strain evidence="1">Daus_M_001</strain>
        <tissue evidence="1">Leg muscle</tissue>
    </source>
</reference>
<protein>
    <recommendedName>
        <fullName evidence="3">Polyprotein</fullName>
    </recommendedName>
</protein>
<gene>
    <name evidence="1" type="ORF">PR048_007641</name>
</gene>
<evidence type="ECO:0000313" key="2">
    <source>
        <dbReference type="Proteomes" id="UP001159363"/>
    </source>
</evidence>
<sequence length="300" mass="34425">MCDFDYKVMKAKYGDKIELYYEDSDYYIDYIKTENVYENTKTMKYKFDTSYYTKDNIYYIPQINKQVLGKMKDECNCKTMKELVEAGNANNDVLGTSAEEVDNAAGTTPEEVDSTVPTSGFDKPETLSPFYIPVFNQARQSLVHVLPVHEFGKVLGHEDEVRCRCYHHDLIQPCAGPLQLYGHVDGFTLVARGQLAVPADNFIYHLGHRLRIASLRIKFFGHIVRRNNDNLDKTILEGKIEGKRPPGKALIRWLDQEFSLVLRTNLEVYPGVLRQVQLLEVLEGWLRQVAFIVDDGPRAV</sequence>
<evidence type="ECO:0000313" key="1">
    <source>
        <dbReference type="EMBL" id="KAJ8888154.1"/>
    </source>
</evidence>
<organism evidence="1 2">
    <name type="scientific">Dryococelus australis</name>
    <dbReference type="NCBI Taxonomy" id="614101"/>
    <lineage>
        <taxon>Eukaryota</taxon>
        <taxon>Metazoa</taxon>
        <taxon>Ecdysozoa</taxon>
        <taxon>Arthropoda</taxon>
        <taxon>Hexapoda</taxon>
        <taxon>Insecta</taxon>
        <taxon>Pterygota</taxon>
        <taxon>Neoptera</taxon>
        <taxon>Polyneoptera</taxon>
        <taxon>Phasmatodea</taxon>
        <taxon>Verophasmatodea</taxon>
        <taxon>Anareolatae</taxon>
        <taxon>Phasmatidae</taxon>
        <taxon>Eurycanthinae</taxon>
        <taxon>Dryococelus</taxon>
    </lineage>
</organism>
<proteinExistence type="predicted"/>
<dbReference type="EMBL" id="JARBHB010000003">
    <property type="protein sequence ID" value="KAJ8888154.1"/>
    <property type="molecule type" value="Genomic_DNA"/>
</dbReference>
<name>A0ABQ9HUU9_9NEOP</name>
<dbReference type="Proteomes" id="UP001159363">
    <property type="component" value="Chromosome 3"/>
</dbReference>
<comment type="caution">
    <text evidence="1">The sequence shown here is derived from an EMBL/GenBank/DDBJ whole genome shotgun (WGS) entry which is preliminary data.</text>
</comment>
<accession>A0ABQ9HUU9</accession>
<keyword evidence="2" id="KW-1185">Reference proteome</keyword>